<keyword evidence="6 12" id="KW-0547">Nucleotide-binding</keyword>
<dbReference type="GO" id="GO:0043952">
    <property type="term" value="P:protein transport by the Sec complex"/>
    <property type="evidence" value="ECO:0007669"/>
    <property type="project" value="TreeGrafter"/>
</dbReference>
<evidence type="ECO:0000256" key="1">
    <source>
        <dbReference type="ARBA" id="ARBA00004170"/>
    </source>
</evidence>
<dbReference type="SMART" id="SM00958">
    <property type="entry name" value="SecA_PP_bind"/>
    <property type="match status" value="1"/>
</dbReference>
<keyword evidence="4 12" id="KW-1003">Cell membrane</keyword>
<dbReference type="SUPFAM" id="SSF81886">
    <property type="entry name" value="Helical scaffold and wing domains of SecA"/>
    <property type="match status" value="1"/>
</dbReference>
<dbReference type="Pfam" id="PF21090">
    <property type="entry name" value="P-loop_SecA"/>
    <property type="match status" value="1"/>
</dbReference>
<feature type="domain" description="Helicase ATP-binding" evidence="13">
    <location>
        <begin position="86"/>
        <end position="245"/>
    </location>
</feature>
<evidence type="ECO:0000256" key="8">
    <source>
        <dbReference type="ARBA" id="ARBA00022927"/>
    </source>
</evidence>
<evidence type="ECO:0000259" key="13">
    <source>
        <dbReference type="PROSITE" id="PS51192"/>
    </source>
</evidence>
<evidence type="ECO:0000313" key="16">
    <source>
        <dbReference type="EMBL" id="ADG98725.1"/>
    </source>
</evidence>
<dbReference type="InterPro" id="IPR036670">
    <property type="entry name" value="SecA_X-link_sf"/>
</dbReference>
<feature type="binding site" evidence="12">
    <location>
        <begin position="102"/>
        <end position="106"/>
    </location>
    <ligand>
        <name>ATP</name>
        <dbReference type="ChEBI" id="CHEBI:30616"/>
    </ligand>
</feature>
<dbReference type="Gene3D" id="1.10.3060.10">
    <property type="entry name" value="Helical scaffold and wing domains of SecA"/>
    <property type="match status" value="1"/>
</dbReference>
<dbReference type="GO" id="GO:0065002">
    <property type="term" value="P:intracellular protein transmembrane transport"/>
    <property type="evidence" value="ECO:0007669"/>
    <property type="project" value="UniProtKB-UniRule"/>
</dbReference>
<dbReference type="InterPro" id="IPR044722">
    <property type="entry name" value="SecA_SF2_C"/>
</dbReference>
<reference evidence="16 17" key="1">
    <citation type="journal article" date="2010" name="Stand. Genomic Sci.">
        <title>Complete genome sequence of Segniliparus rotundus type strain (CDC 1076).</title>
        <authorList>
            <person name="Sikorski J."/>
            <person name="Lapidus A."/>
            <person name="Copeland A."/>
            <person name="Misra M."/>
            <person name="Glavina Del Rio T."/>
            <person name="Nolan M."/>
            <person name="Lucas S."/>
            <person name="Chen F."/>
            <person name="Tice H."/>
            <person name="Cheng J.F."/>
            <person name="Jando M."/>
            <person name="Schneider S."/>
            <person name="Bruce D."/>
            <person name="Goodwin L."/>
            <person name="Pitluck S."/>
            <person name="Liolios K."/>
            <person name="Mikhailova N."/>
            <person name="Pati A."/>
            <person name="Ivanova N."/>
            <person name="Mavromatis K."/>
            <person name="Chen A."/>
            <person name="Palaniappan K."/>
            <person name="Chertkov O."/>
            <person name="Land M."/>
            <person name="Hauser L."/>
            <person name="Chang Y.J."/>
            <person name="Jeffries C.D."/>
            <person name="Brettin T."/>
            <person name="Detter J.C."/>
            <person name="Han C."/>
            <person name="Rohde M."/>
            <person name="Goker M."/>
            <person name="Bristow J."/>
            <person name="Eisen J.A."/>
            <person name="Markowitz V."/>
            <person name="Hugenholtz P."/>
            <person name="Kyrpides N.C."/>
            <person name="Klenk H.P."/>
        </authorList>
    </citation>
    <scope>NUCLEOTIDE SEQUENCE [LARGE SCALE GENOMIC DNA]</scope>
    <source>
        <strain evidence="17">ATCC BAA-972 / CDC 1076 / CIP 108378 / DSM 44985 / JCM 13578</strain>
    </source>
</reference>
<evidence type="ECO:0000256" key="11">
    <source>
        <dbReference type="ARBA" id="ARBA00023136"/>
    </source>
</evidence>
<dbReference type="InterPro" id="IPR026389">
    <property type="entry name" value="SecA_Actinobact-type"/>
</dbReference>
<keyword evidence="10 12" id="KW-0811">Translocation</keyword>
<evidence type="ECO:0000256" key="5">
    <source>
        <dbReference type="ARBA" id="ARBA00022490"/>
    </source>
</evidence>
<comment type="catalytic activity">
    <reaction evidence="12">
        <text>ATP + H2O + cellular proteinSide 1 = ADP + phosphate + cellular proteinSide 2.</text>
        <dbReference type="EC" id="7.4.2.8"/>
    </reaction>
</comment>
<evidence type="ECO:0000256" key="2">
    <source>
        <dbReference type="ARBA" id="ARBA00007650"/>
    </source>
</evidence>
<dbReference type="InterPro" id="IPR011116">
    <property type="entry name" value="SecA_Wing/Scaffold"/>
</dbReference>
<comment type="function">
    <text evidence="12">Part of the Sec protein translocase complex. Interacts with the SecYEG preprotein conducting channel. Has a central role in coupling the hydrolysis of ATP to the transfer of proteins into and across the cell membrane, serving as an ATP-driven molecular motor driving the stepwise translocation of polypeptide chains across the membrane.</text>
</comment>
<name>D6ZA55_SEGRD</name>
<organism evidence="16 17">
    <name type="scientific">Segniliparus rotundus (strain ATCC BAA-972 / CDC 1076 / CIP 108378 / DSM 44985 / JCM 13578)</name>
    <dbReference type="NCBI Taxonomy" id="640132"/>
    <lineage>
        <taxon>Bacteria</taxon>
        <taxon>Bacillati</taxon>
        <taxon>Actinomycetota</taxon>
        <taxon>Actinomycetes</taxon>
        <taxon>Mycobacteriales</taxon>
        <taxon>Segniliparaceae</taxon>
        <taxon>Segniliparus</taxon>
    </lineage>
</organism>
<evidence type="ECO:0000313" key="17">
    <source>
        <dbReference type="Proteomes" id="UP000002247"/>
    </source>
</evidence>
<dbReference type="PROSITE" id="PS51196">
    <property type="entry name" value="SECA_MOTOR_DEAD"/>
    <property type="match status" value="1"/>
</dbReference>
<dbReference type="GO" id="GO:0005524">
    <property type="term" value="F:ATP binding"/>
    <property type="evidence" value="ECO:0007669"/>
    <property type="project" value="UniProtKB-UniRule"/>
</dbReference>
<dbReference type="Pfam" id="PF01043">
    <property type="entry name" value="SecA_PP_bind"/>
    <property type="match status" value="1"/>
</dbReference>
<proteinExistence type="inferred from homology"/>
<dbReference type="Pfam" id="PF07516">
    <property type="entry name" value="SecA_SW"/>
    <property type="match status" value="1"/>
</dbReference>
<evidence type="ECO:0000256" key="3">
    <source>
        <dbReference type="ARBA" id="ARBA00022448"/>
    </source>
</evidence>
<feature type="domain" description="Helicase C-terminal" evidence="14">
    <location>
        <begin position="416"/>
        <end position="578"/>
    </location>
</feature>
<dbReference type="GO" id="GO:0008564">
    <property type="term" value="F:protein-exporting ATPase activity"/>
    <property type="evidence" value="ECO:0007669"/>
    <property type="project" value="UniProtKB-EC"/>
</dbReference>
<dbReference type="PROSITE" id="PS01312">
    <property type="entry name" value="SECA"/>
    <property type="match status" value="1"/>
</dbReference>
<dbReference type="GO" id="GO:0017038">
    <property type="term" value="P:protein import"/>
    <property type="evidence" value="ECO:0007669"/>
    <property type="project" value="InterPro"/>
</dbReference>
<dbReference type="RefSeq" id="WP_013139175.1">
    <property type="nucleotide sequence ID" value="NC_014168.1"/>
</dbReference>
<evidence type="ECO:0000256" key="9">
    <source>
        <dbReference type="ARBA" id="ARBA00022967"/>
    </source>
</evidence>
<comment type="subcellular location">
    <subcellularLocation>
        <location evidence="12">Cell inner membrane</location>
        <topology evidence="12">Peripheral membrane protein</topology>
        <orientation evidence="12">Cytoplasmic side</orientation>
    </subcellularLocation>
    <subcellularLocation>
        <location evidence="12">Cytoplasm</location>
    </subcellularLocation>
    <subcellularLocation>
        <location evidence="1">Membrane</location>
        <topology evidence="1">Peripheral membrane protein</topology>
    </subcellularLocation>
    <text evidence="12">Distribution is 50-50.</text>
</comment>
<dbReference type="InterPro" id="IPR000185">
    <property type="entry name" value="SecA"/>
</dbReference>
<evidence type="ECO:0000256" key="6">
    <source>
        <dbReference type="ARBA" id="ARBA00022741"/>
    </source>
</evidence>
<feature type="binding site" evidence="12">
    <location>
        <position position="491"/>
    </location>
    <ligand>
        <name>ATP</name>
        <dbReference type="ChEBI" id="CHEBI:30616"/>
    </ligand>
</feature>
<dbReference type="CDD" id="cd17928">
    <property type="entry name" value="DEXDc_SecA"/>
    <property type="match status" value="1"/>
</dbReference>
<accession>D6ZA55</accession>
<dbReference type="OrthoDB" id="9805579at2"/>
<dbReference type="NCBIfam" id="TIGR04221">
    <property type="entry name" value="SecA2_Mycobac"/>
    <property type="match status" value="1"/>
</dbReference>
<dbReference type="Gene3D" id="3.90.1440.10">
    <property type="entry name" value="SecA, preprotein cross-linking domain"/>
    <property type="match status" value="1"/>
</dbReference>
<dbReference type="AlphaFoldDB" id="D6ZA55"/>
<keyword evidence="12" id="KW-0997">Cell inner membrane</keyword>
<dbReference type="Gene3D" id="3.40.50.300">
    <property type="entry name" value="P-loop containing nucleotide triphosphate hydrolases"/>
    <property type="match status" value="3"/>
</dbReference>
<dbReference type="PROSITE" id="PS51194">
    <property type="entry name" value="HELICASE_CTER"/>
    <property type="match status" value="1"/>
</dbReference>
<dbReference type="InterPro" id="IPR011130">
    <property type="entry name" value="SecA_preprotein_X-link_dom"/>
</dbReference>
<dbReference type="PRINTS" id="PR00906">
    <property type="entry name" value="SECA"/>
</dbReference>
<keyword evidence="9 12" id="KW-1278">Translocase</keyword>
<evidence type="ECO:0000259" key="14">
    <source>
        <dbReference type="PROSITE" id="PS51194"/>
    </source>
</evidence>
<dbReference type="InterPro" id="IPR036266">
    <property type="entry name" value="SecA_Wing/Scaffold_sf"/>
</dbReference>
<keyword evidence="8 12" id="KW-0653">Protein transport</keyword>
<keyword evidence="17" id="KW-1185">Reference proteome</keyword>
<dbReference type="PANTHER" id="PTHR30612:SF0">
    <property type="entry name" value="CHLOROPLAST PROTEIN-TRANSPORTING ATPASE"/>
    <property type="match status" value="1"/>
</dbReference>
<dbReference type="InterPro" id="IPR027417">
    <property type="entry name" value="P-loop_NTPase"/>
</dbReference>
<dbReference type="HAMAP" id="MF_01382">
    <property type="entry name" value="SecA"/>
    <property type="match status" value="1"/>
</dbReference>
<dbReference type="CDD" id="cd18803">
    <property type="entry name" value="SF2_C_secA"/>
    <property type="match status" value="1"/>
</dbReference>
<comment type="subunit">
    <text evidence="12">Monomer and homodimer. Part of the essential Sec protein translocation apparatus which comprises SecA, SecYEG and auxiliary proteins SecDF. Other proteins may also be involved.</text>
</comment>
<dbReference type="GO" id="GO:0031522">
    <property type="term" value="C:cell envelope Sec protein transport complex"/>
    <property type="evidence" value="ECO:0007669"/>
    <property type="project" value="TreeGrafter"/>
</dbReference>
<sequence>MSKLGTTLWKALSWQAGREQGRSVNAAKSAGEYEEWAAELSDGDIAKEAAELDVFGSTRDQQRFLALAREAADRSVRLRPYDVQLQAVLRLLAGDVIEMATGEGKTLVGAIAAAGYALAGRQVHVISVNDYLARRDAEWMGPLLSLLGVEHGWLDEDTTPERRREVYAKPVLFASVNEIGFDVLRDHLAYAADELISPAPDVAIVDEVDSVLVDEALVPLVLAGATTAERPSDEIMAAVEGLRSGFDYSVDADERNVFLTEQGAAKVEERLGGVDLYGVEHVGTTLVQVNLALHARVLLKRDVHYIVRDGKVELVNSARGRVAKLQRWPDGLQAAVEAKEGLERTDSGEVIDTITVQALIRKYSTVSGMTGTALAAGEQFRQFYDLRISQIPPNTPNIRVDEPDRVYDTAAHKIAGIVEFVREVHETGQPVLIGTHDVKESEELAARLVKVGIRPAVLNAKNDAQEASIIAEAGARGAVTVSTQMAGRGVDIRLGGSQEQGRDEVKELGGLLVIGTARHDTERLDFQLRGRAGRQGDPGRSVFFSSLEDAVVTRNANAPRNPFPPDDDGRLTQAKALELVEHAQRVAEAALLQVHASTWQYNQLVDVQRDIVGERRHELLTTERAWEELSQATPKRAKELRGKGVAEQALVAAARHIMLYHLDRCWIEHLAFLADLRESIHLRALGRLNPLDEFHRSAVDAFKRLAEDAVERAERSFATIQITEDGVDLQGAGLKRAHSTWTYMVHDNPLSGDGQLLQSLFG</sequence>
<dbReference type="GO" id="GO:0005829">
    <property type="term" value="C:cytosol"/>
    <property type="evidence" value="ECO:0007669"/>
    <property type="project" value="TreeGrafter"/>
</dbReference>
<dbReference type="Pfam" id="PF07517">
    <property type="entry name" value="SecA_DEAD"/>
    <property type="match status" value="1"/>
</dbReference>
<feature type="binding site" evidence="12">
    <location>
        <position position="84"/>
    </location>
    <ligand>
        <name>ATP</name>
        <dbReference type="ChEBI" id="CHEBI:30616"/>
    </ligand>
</feature>
<dbReference type="SUPFAM" id="SSF52540">
    <property type="entry name" value="P-loop containing nucleoside triphosphate hydrolases"/>
    <property type="match status" value="2"/>
</dbReference>
<dbReference type="Proteomes" id="UP000002247">
    <property type="component" value="Chromosome"/>
</dbReference>
<dbReference type="PANTHER" id="PTHR30612">
    <property type="entry name" value="SECA INNER MEMBRANE COMPONENT OF SEC PROTEIN SECRETION SYSTEM"/>
    <property type="match status" value="1"/>
</dbReference>
<dbReference type="eggNOG" id="COG0653">
    <property type="taxonomic scope" value="Bacteria"/>
</dbReference>
<dbReference type="InterPro" id="IPR001650">
    <property type="entry name" value="Helicase_C-like"/>
</dbReference>
<dbReference type="InterPro" id="IPR014001">
    <property type="entry name" value="Helicase_ATP-bd"/>
</dbReference>
<dbReference type="GO" id="GO:0005886">
    <property type="term" value="C:plasma membrane"/>
    <property type="evidence" value="ECO:0007669"/>
    <property type="project" value="UniProtKB-SubCell"/>
</dbReference>
<comment type="similarity">
    <text evidence="2 12">Belongs to the SecA family.</text>
</comment>
<dbReference type="SUPFAM" id="SSF81767">
    <property type="entry name" value="Pre-protein crosslinking domain of SecA"/>
    <property type="match status" value="1"/>
</dbReference>
<dbReference type="PROSITE" id="PS51192">
    <property type="entry name" value="HELICASE_ATP_BIND_1"/>
    <property type="match status" value="1"/>
</dbReference>
<dbReference type="EMBL" id="CP001958">
    <property type="protein sequence ID" value="ADG98725.1"/>
    <property type="molecule type" value="Genomic_DNA"/>
</dbReference>
<evidence type="ECO:0000256" key="10">
    <source>
        <dbReference type="ARBA" id="ARBA00023010"/>
    </source>
</evidence>
<evidence type="ECO:0000256" key="12">
    <source>
        <dbReference type="HAMAP-Rule" id="MF_01382"/>
    </source>
</evidence>
<dbReference type="GO" id="GO:0006605">
    <property type="term" value="P:protein targeting"/>
    <property type="evidence" value="ECO:0007669"/>
    <property type="project" value="UniProtKB-UniRule"/>
</dbReference>
<dbReference type="HOGENOM" id="CLU_005314_3_2_11"/>
<dbReference type="InterPro" id="IPR020937">
    <property type="entry name" value="SecA_CS"/>
</dbReference>
<protein>
    <recommendedName>
        <fullName evidence="12">Protein translocase subunit SecA</fullName>
        <ecNumber evidence="12">7.4.2.8</ecNumber>
    </recommendedName>
</protein>
<dbReference type="STRING" id="640132.Srot_2275"/>
<keyword evidence="3 12" id="KW-0813">Transport</keyword>
<dbReference type="SMART" id="SM00957">
    <property type="entry name" value="SecA_DEAD"/>
    <property type="match status" value="1"/>
</dbReference>
<evidence type="ECO:0000256" key="7">
    <source>
        <dbReference type="ARBA" id="ARBA00022840"/>
    </source>
</evidence>
<keyword evidence="7 12" id="KW-0067">ATP-binding</keyword>
<evidence type="ECO:0000256" key="4">
    <source>
        <dbReference type="ARBA" id="ARBA00022475"/>
    </source>
</evidence>
<dbReference type="KEGG" id="srt:Srot_2275"/>
<feature type="domain" description="SecA family profile" evidence="15">
    <location>
        <begin position="5"/>
        <end position="572"/>
    </location>
</feature>
<evidence type="ECO:0000259" key="15">
    <source>
        <dbReference type="PROSITE" id="PS51196"/>
    </source>
</evidence>
<keyword evidence="11 12" id="KW-0472">Membrane</keyword>
<dbReference type="FunFam" id="3.40.50.300:FF:000429">
    <property type="entry name" value="Preprotein translocase subunit SecA"/>
    <property type="match status" value="1"/>
</dbReference>
<gene>
    <name evidence="12" type="primary">secA</name>
    <name evidence="16" type="ordered locus">Srot_2275</name>
</gene>
<dbReference type="InterPro" id="IPR011115">
    <property type="entry name" value="SecA_DEAD"/>
</dbReference>
<dbReference type="InterPro" id="IPR014018">
    <property type="entry name" value="SecA_motor_DEAD"/>
</dbReference>
<keyword evidence="5 12" id="KW-0963">Cytoplasm</keyword>
<dbReference type="EC" id="7.4.2.8" evidence="12"/>